<evidence type="ECO:0000313" key="1">
    <source>
        <dbReference type="EMBL" id="MDT9601077.1"/>
    </source>
</evidence>
<dbReference type="EMBL" id="JAVUPU010000018">
    <property type="protein sequence ID" value="MDT9601077.1"/>
    <property type="molecule type" value="Genomic_DNA"/>
</dbReference>
<comment type="caution">
    <text evidence="1">The sequence shown here is derived from an EMBL/GenBank/DDBJ whole genome shotgun (WGS) entry which is preliminary data.</text>
</comment>
<dbReference type="Proteomes" id="UP001259572">
    <property type="component" value="Unassembled WGS sequence"/>
</dbReference>
<organism evidence="1 2">
    <name type="scientific">Sphingosinicella rhizophila</name>
    <dbReference type="NCBI Taxonomy" id="3050082"/>
    <lineage>
        <taxon>Bacteria</taxon>
        <taxon>Pseudomonadati</taxon>
        <taxon>Pseudomonadota</taxon>
        <taxon>Alphaproteobacteria</taxon>
        <taxon>Sphingomonadales</taxon>
        <taxon>Sphingosinicellaceae</taxon>
        <taxon>Sphingosinicella</taxon>
    </lineage>
</organism>
<dbReference type="InterPro" id="IPR021322">
    <property type="entry name" value="DUF2924"/>
</dbReference>
<keyword evidence="2" id="KW-1185">Reference proteome</keyword>
<name>A0ABU3QCL4_9SPHN</name>
<evidence type="ECO:0000313" key="2">
    <source>
        <dbReference type="Proteomes" id="UP001259572"/>
    </source>
</evidence>
<accession>A0ABU3QCL4</accession>
<sequence length="132" mass="14714">MTRAVEALEKLDLEALRKEWRTRFGPPPPLRSVPLLRLSLAWRIQAAAHGGLSPEVRRQLKRKGAVQAEGLGLGAGAKLRREWNGKVVEVEVEEKGFRWNGTLYPSLSSAATAIAGTRWNGPRFFGLRETRS</sequence>
<dbReference type="Pfam" id="PF11149">
    <property type="entry name" value="DUF2924"/>
    <property type="match status" value="1"/>
</dbReference>
<gene>
    <name evidence="1" type="ORF">RQX22_19165</name>
</gene>
<reference evidence="1 2" key="1">
    <citation type="submission" date="2023-05" db="EMBL/GenBank/DDBJ databases">
        <authorList>
            <person name="Guo Y."/>
        </authorList>
    </citation>
    <scope>NUCLEOTIDE SEQUENCE [LARGE SCALE GENOMIC DNA]</scope>
    <source>
        <strain evidence="1 2">GR2756</strain>
    </source>
</reference>
<proteinExistence type="predicted"/>
<protein>
    <submittedName>
        <fullName evidence="1">DUF2924 domain-containing protein</fullName>
    </submittedName>
</protein>